<name>A0ABW3CUQ2_9FLAO</name>
<accession>A0ABW3CUQ2</accession>
<dbReference type="EMBL" id="JBHTJH010000002">
    <property type="protein sequence ID" value="MFD0860925.1"/>
    <property type="molecule type" value="Genomic_DNA"/>
</dbReference>
<keyword evidence="2" id="KW-1185">Reference proteome</keyword>
<organism evidence="1 2">
    <name type="scientific">Sungkyunkwania multivorans</name>
    <dbReference type="NCBI Taxonomy" id="1173618"/>
    <lineage>
        <taxon>Bacteria</taxon>
        <taxon>Pseudomonadati</taxon>
        <taxon>Bacteroidota</taxon>
        <taxon>Flavobacteriia</taxon>
        <taxon>Flavobacteriales</taxon>
        <taxon>Flavobacteriaceae</taxon>
        <taxon>Sungkyunkwania</taxon>
    </lineage>
</organism>
<comment type="caution">
    <text evidence="1">The sequence shown here is derived from an EMBL/GenBank/DDBJ whole genome shotgun (WGS) entry which is preliminary data.</text>
</comment>
<dbReference type="Gene3D" id="2.40.128.490">
    <property type="entry name" value="Uncharacterised protein PF14869, DUF4488"/>
    <property type="match status" value="1"/>
</dbReference>
<protein>
    <recommendedName>
        <fullName evidence="3">Lipocalin-like domain-containing protein</fullName>
    </recommendedName>
</protein>
<sequence>MKNIIPLFLVLIALLFSCKPGNEKTSVSEEDTNKTPSIEGVWEMKNQYFFEDGAVLDSLDYSQGYRQVKMYHQGKIMWSRKVPIDSVEWYGYGTYNITDSTLQETIEYGSASMLKIIDTMRVFNFELILDKDTFSQISLDENGERIFSENYVRIE</sequence>
<dbReference type="RefSeq" id="WP_386402962.1">
    <property type="nucleotide sequence ID" value="NZ_JBHTJH010000002.1"/>
</dbReference>
<reference evidence="2" key="1">
    <citation type="journal article" date="2019" name="Int. J. Syst. Evol. Microbiol.">
        <title>The Global Catalogue of Microorganisms (GCM) 10K type strain sequencing project: providing services to taxonomists for standard genome sequencing and annotation.</title>
        <authorList>
            <consortium name="The Broad Institute Genomics Platform"/>
            <consortium name="The Broad Institute Genome Sequencing Center for Infectious Disease"/>
            <person name="Wu L."/>
            <person name="Ma J."/>
        </authorList>
    </citation>
    <scope>NUCLEOTIDE SEQUENCE [LARGE SCALE GENOMIC DNA]</scope>
    <source>
        <strain evidence="2">CCUG 62952</strain>
    </source>
</reference>
<evidence type="ECO:0000313" key="1">
    <source>
        <dbReference type="EMBL" id="MFD0860925.1"/>
    </source>
</evidence>
<evidence type="ECO:0008006" key="3">
    <source>
        <dbReference type="Google" id="ProtNLM"/>
    </source>
</evidence>
<proteinExistence type="predicted"/>
<dbReference type="PROSITE" id="PS51257">
    <property type="entry name" value="PROKAR_LIPOPROTEIN"/>
    <property type="match status" value="1"/>
</dbReference>
<gene>
    <name evidence="1" type="ORF">ACFQ1M_01785</name>
</gene>
<dbReference type="Proteomes" id="UP001596978">
    <property type="component" value="Unassembled WGS sequence"/>
</dbReference>
<evidence type="ECO:0000313" key="2">
    <source>
        <dbReference type="Proteomes" id="UP001596978"/>
    </source>
</evidence>